<keyword evidence="2" id="KW-0472">Membrane</keyword>
<dbReference type="EMBL" id="JAYKXN010000003">
    <property type="protein sequence ID" value="KAK7303959.1"/>
    <property type="molecule type" value="Genomic_DNA"/>
</dbReference>
<evidence type="ECO:0000313" key="5">
    <source>
        <dbReference type="Proteomes" id="UP001359559"/>
    </source>
</evidence>
<sequence length="185" mass="21273">MMSDAGGAVSIYSTMSSWLTPSCLFLFINLVIGTIAITSRCFANPSSEKTQHHSPVQLARSPSLLDRLASFNLRCYKHEPTSPVQTPQFDRVPSSSFEQEEPRRDPVEPSREEVKLERAPSLLERLRSLTLGRSESVKETEAEEREEEELGVDAKADDFINRFREQLRLQRRDSILRYRDMLKRN</sequence>
<evidence type="ECO:0000313" key="4">
    <source>
        <dbReference type="EMBL" id="KAK7303959.1"/>
    </source>
</evidence>
<feature type="compositionally biased region" description="Basic and acidic residues" evidence="1">
    <location>
        <begin position="100"/>
        <end position="115"/>
    </location>
</feature>
<dbReference type="InterPro" id="IPR025520">
    <property type="entry name" value="DUF4408"/>
</dbReference>
<keyword evidence="5" id="KW-1185">Reference proteome</keyword>
<feature type="transmembrane region" description="Helical" evidence="2">
    <location>
        <begin position="24"/>
        <end position="43"/>
    </location>
</feature>
<gene>
    <name evidence="4" type="ORF">RJT34_14906</name>
</gene>
<dbReference type="InterPro" id="IPR008480">
    <property type="entry name" value="DUF761_pln"/>
</dbReference>
<keyword evidence="2" id="KW-0812">Transmembrane</keyword>
<dbReference type="AlphaFoldDB" id="A0AAN9JTD6"/>
<feature type="domain" description="DUF4408" evidence="3">
    <location>
        <begin position="10"/>
        <end position="40"/>
    </location>
</feature>
<keyword evidence="2" id="KW-1133">Transmembrane helix</keyword>
<feature type="compositionally biased region" description="Polar residues" evidence="1">
    <location>
        <begin position="82"/>
        <end position="97"/>
    </location>
</feature>
<dbReference type="PANTHER" id="PTHR33098:SF57">
    <property type="entry name" value="DUF4408 DOMAIN PROTEIN"/>
    <property type="match status" value="1"/>
</dbReference>
<comment type="caution">
    <text evidence="4">The sequence shown here is derived from an EMBL/GenBank/DDBJ whole genome shotgun (WGS) entry which is preliminary data.</text>
</comment>
<dbReference type="Pfam" id="PF14364">
    <property type="entry name" value="DUF4408"/>
    <property type="match status" value="1"/>
</dbReference>
<name>A0AAN9JTD6_CLITE</name>
<protein>
    <recommendedName>
        <fullName evidence="3">DUF4408 domain-containing protein</fullName>
    </recommendedName>
</protein>
<accession>A0AAN9JTD6</accession>
<evidence type="ECO:0000256" key="2">
    <source>
        <dbReference type="SAM" id="Phobius"/>
    </source>
</evidence>
<organism evidence="4 5">
    <name type="scientific">Clitoria ternatea</name>
    <name type="common">Butterfly pea</name>
    <dbReference type="NCBI Taxonomy" id="43366"/>
    <lineage>
        <taxon>Eukaryota</taxon>
        <taxon>Viridiplantae</taxon>
        <taxon>Streptophyta</taxon>
        <taxon>Embryophyta</taxon>
        <taxon>Tracheophyta</taxon>
        <taxon>Spermatophyta</taxon>
        <taxon>Magnoliopsida</taxon>
        <taxon>eudicotyledons</taxon>
        <taxon>Gunneridae</taxon>
        <taxon>Pentapetalae</taxon>
        <taxon>rosids</taxon>
        <taxon>fabids</taxon>
        <taxon>Fabales</taxon>
        <taxon>Fabaceae</taxon>
        <taxon>Papilionoideae</taxon>
        <taxon>50 kb inversion clade</taxon>
        <taxon>NPAAA clade</taxon>
        <taxon>indigoferoid/millettioid clade</taxon>
        <taxon>Phaseoleae</taxon>
        <taxon>Clitoria</taxon>
    </lineage>
</organism>
<evidence type="ECO:0000259" key="3">
    <source>
        <dbReference type="Pfam" id="PF14364"/>
    </source>
</evidence>
<dbReference type="Proteomes" id="UP001359559">
    <property type="component" value="Unassembled WGS sequence"/>
</dbReference>
<reference evidence="4 5" key="1">
    <citation type="submission" date="2024-01" db="EMBL/GenBank/DDBJ databases">
        <title>The genomes of 5 underutilized Papilionoideae crops provide insights into root nodulation and disease resistance.</title>
        <authorList>
            <person name="Yuan L."/>
        </authorList>
    </citation>
    <scope>NUCLEOTIDE SEQUENCE [LARGE SCALE GENOMIC DNA]</scope>
    <source>
        <strain evidence="4">LY-2023</strain>
        <tissue evidence="4">Leaf</tissue>
    </source>
</reference>
<dbReference type="PANTHER" id="PTHR33098">
    <property type="entry name" value="COTTON FIBER (DUF761)"/>
    <property type="match status" value="1"/>
</dbReference>
<proteinExistence type="predicted"/>
<feature type="region of interest" description="Disordered" evidence="1">
    <location>
        <begin position="79"/>
        <end position="115"/>
    </location>
</feature>
<dbReference type="Pfam" id="PF05553">
    <property type="entry name" value="DUF761"/>
    <property type="match status" value="1"/>
</dbReference>
<evidence type="ECO:0000256" key="1">
    <source>
        <dbReference type="SAM" id="MobiDB-lite"/>
    </source>
</evidence>